<dbReference type="EMBL" id="CP001712">
    <property type="protein sequence ID" value="EAR14862.1"/>
    <property type="molecule type" value="Genomic_DNA"/>
</dbReference>
<sequence length="64" mass="7431">MENQYCKVGAITPVAEDHQGIHMLEYQYNNFVRKAAEAAQSDANLREFFELKAKKIQRMLQSLI</sequence>
<dbReference type="HOGENOM" id="CLU_2865012_0_0_10"/>
<proteinExistence type="predicted"/>
<accession>A4CMH0</accession>
<organism evidence="1 2">
    <name type="scientific">Robiginitalea biformata (strain ATCC BAA-864 / DSM 15991 / KCTC 12146 / HTCC2501)</name>
    <dbReference type="NCBI Taxonomy" id="313596"/>
    <lineage>
        <taxon>Bacteria</taxon>
        <taxon>Pseudomonadati</taxon>
        <taxon>Bacteroidota</taxon>
        <taxon>Flavobacteriia</taxon>
        <taxon>Flavobacteriales</taxon>
        <taxon>Flavobacteriaceae</taxon>
        <taxon>Robiginitalea</taxon>
    </lineage>
</organism>
<evidence type="ECO:0000313" key="1">
    <source>
        <dbReference type="EMBL" id="EAR14862.1"/>
    </source>
</evidence>
<dbReference type="KEGG" id="rbi:RB2501_11067"/>
<dbReference type="OrthoDB" id="1453538at2"/>
<dbReference type="AlphaFoldDB" id="A4CMH0"/>
<evidence type="ECO:0000313" key="2">
    <source>
        <dbReference type="Proteomes" id="UP000009049"/>
    </source>
</evidence>
<name>A4CMH0_ROBBH</name>
<dbReference type="eggNOG" id="ENOG50333P1">
    <property type="taxonomic scope" value="Bacteria"/>
</dbReference>
<keyword evidence="2" id="KW-1185">Reference proteome</keyword>
<dbReference type="RefSeq" id="WP_015754183.1">
    <property type="nucleotide sequence ID" value="NC_013222.1"/>
</dbReference>
<gene>
    <name evidence="1" type="ordered locus">RB2501_11067</name>
</gene>
<protein>
    <submittedName>
        <fullName evidence="1">Uncharacterized protein</fullName>
    </submittedName>
</protein>
<reference evidence="1 2" key="1">
    <citation type="journal article" date="2009" name="J. Bacteriol.">
        <title>Complete genome sequence of Robiginitalea biformata HTCC2501.</title>
        <authorList>
            <person name="Oh H.M."/>
            <person name="Giovannoni S.J."/>
            <person name="Lee K."/>
            <person name="Ferriera S."/>
            <person name="Johnson J."/>
            <person name="Cho J.C."/>
        </authorList>
    </citation>
    <scope>NUCLEOTIDE SEQUENCE [LARGE SCALE GENOMIC DNA]</scope>
    <source>
        <strain evidence="2">ATCC BAA-864 / HTCC2501 / KCTC 12146</strain>
    </source>
</reference>
<dbReference type="Proteomes" id="UP000009049">
    <property type="component" value="Chromosome"/>
</dbReference>